<dbReference type="Gene3D" id="2.30.29.30">
    <property type="entry name" value="Pleckstrin-homology domain (PH domain)/Phosphotyrosine-binding domain (PTB)"/>
    <property type="match status" value="1"/>
</dbReference>
<evidence type="ECO:0000256" key="13">
    <source>
        <dbReference type="ARBA" id="ARBA00047899"/>
    </source>
</evidence>
<dbReference type="FunFam" id="1.10.510.10:FF:000024">
    <property type="entry name" value="Probable serine/threonine-protein kinase cot-1"/>
    <property type="match status" value="1"/>
</dbReference>
<evidence type="ECO:0000256" key="4">
    <source>
        <dbReference type="ARBA" id="ARBA00018538"/>
    </source>
</evidence>
<keyword evidence="11 17" id="KW-0418">Kinase</keyword>
<dbReference type="InterPro" id="IPR039046">
    <property type="entry name" value="PDPK1"/>
</dbReference>
<dbReference type="PROSITE" id="PS00108">
    <property type="entry name" value="PROTEIN_KINASE_ST"/>
    <property type="match status" value="1"/>
</dbReference>
<comment type="subcellular location">
    <subcellularLocation>
        <location evidence="1">Cytoplasm</location>
    </subcellularLocation>
</comment>
<dbReference type="InterPro" id="IPR011993">
    <property type="entry name" value="PH-like_dom_sf"/>
</dbReference>
<evidence type="ECO:0000256" key="14">
    <source>
        <dbReference type="ARBA" id="ARBA00048679"/>
    </source>
</evidence>
<dbReference type="Gene3D" id="3.30.200.20">
    <property type="entry name" value="Phosphorylase Kinase, domain 1"/>
    <property type="match status" value="1"/>
</dbReference>
<keyword evidence="9" id="KW-0808">Transferase</keyword>
<organism evidence="17 18">
    <name type="scientific">Leptotrombidium deliense</name>
    <dbReference type="NCBI Taxonomy" id="299467"/>
    <lineage>
        <taxon>Eukaryota</taxon>
        <taxon>Metazoa</taxon>
        <taxon>Ecdysozoa</taxon>
        <taxon>Arthropoda</taxon>
        <taxon>Chelicerata</taxon>
        <taxon>Arachnida</taxon>
        <taxon>Acari</taxon>
        <taxon>Acariformes</taxon>
        <taxon>Trombidiformes</taxon>
        <taxon>Prostigmata</taxon>
        <taxon>Anystina</taxon>
        <taxon>Parasitengona</taxon>
        <taxon>Trombiculoidea</taxon>
        <taxon>Trombiculidae</taxon>
        <taxon>Leptotrombidium</taxon>
    </lineage>
</organism>
<comment type="catalytic activity">
    <reaction evidence="14">
        <text>L-seryl-[protein] + ATP = O-phospho-L-seryl-[protein] + ADP + H(+)</text>
        <dbReference type="Rhea" id="RHEA:17989"/>
        <dbReference type="Rhea" id="RHEA-COMP:9863"/>
        <dbReference type="Rhea" id="RHEA-COMP:11604"/>
        <dbReference type="ChEBI" id="CHEBI:15378"/>
        <dbReference type="ChEBI" id="CHEBI:29999"/>
        <dbReference type="ChEBI" id="CHEBI:30616"/>
        <dbReference type="ChEBI" id="CHEBI:83421"/>
        <dbReference type="ChEBI" id="CHEBI:456216"/>
        <dbReference type="EC" id="2.7.11.1"/>
    </reaction>
</comment>
<keyword evidence="10" id="KW-0547">Nucleotide-binding</keyword>
<reference evidence="17 18" key="1">
    <citation type="journal article" date="2018" name="Gigascience">
        <title>Genomes of trombidid mites reveal novel predicted allergens and laterally-transferred genes associated with secondary metabolism.</title>
        <authorList>
            <person name="Dong X."/>
            <person name="Chaisiri K."/>
            <person name="Xia D."/>
            <person name="Armstrong S.D."/>
            <person name="Fang Y."/>
            <person name="Donnelly M.J."/>
            <person name="Kadowaki T."/>
            <person name="McGarry J.W."/>
            <person name="Darby A.C."/>
            <person name="Makepeace B.L."/>
        </authorList>
    </citation>
    <scope>NUCLEOTIDE SEQUENCE [LARGE SCALE GENOMIC DNA]</scope>
    <source>
        <strain evidence="17">UoL-UT</strain>
    </source>
</reference>
<dbReference type="Gene3D" id="1.10.510.10">
    <property type="entry name" value="Transferase(Phosphotransferase) domain 1"/>
    <property type="match status" value="1"/>
</dbReference>
<dbReference type="SUPFAM" id="SSF56112">
    <property type="entry name" value="Protein kinase-like (PK-like)"/>
    <property type="match status" value="1"/>
</dbReference>
<dbReference type="GO" id="GO:1901701">
    <property type="term" value="P:cellular response to oxygen-containing compound"/>
    <property type="evidence" value="ECO:0007669"/>
    <property type="project" value="UniProtKB-ARBA"/>
</dbReference>
<dbReference type="STRING" id="299467.A0A443SN74"/>
<keyword evidence="18" id="KW-1185">Reference proteome</keyword>
<dbReference type="PANTHER" id="PTHR24356">
    <property type="entry name" value="SERINE/THREONINE-PROTEIN KINASE"/>
    <property type="match status" value="1"/>
</dbReference>
<dbReference type="FunFam" id="3.30.200.20:FF:000191">
    <property type="entry name" value="3-phosphoinositide-dependent protein kinase 2-like"/>
    <property type="match status" value="1"/>
</dbReference>
<protein>
    <recommendedName>
        <fullName evidence="4">3-phosphoinositide-dependent protein kinase 1</fullName>
        <ecNumber evidence="3">2.7.11.1</ecNumber>
    </recommendedName>
</protein>
<dbReference type="GO" id="GO:0005524">
    <property type="term" value="F:ATP binding"/>
    <property type="evidence" value="ECO:0007669"/>
    <property type="project" value="UniProtKB-KW"/>
</dbReference>
<comment type="catalytic activity">
    <reaction evidence="13">
        <text>L-threonyl-[protein] + ATP = O-phospho-L-threonyl-[protein] + ADP + H(+)</text>
        <dbReference type="Rhea" id="RHEA:46608"/>
        <dbReference type="Rhea" id="RHEA-COMP:11060"/>
        <dbReference type="Rhea" id="RHEA-COMP:11605"/>
        <dbReference type="ChEBI" id="CHEBI:15378"/>
        <dbReference type="ChEBI" id="CHEBI:30013"/>
        <dbReference type="ChEBI" id="CHEBI:30616"/>
        <dbReference type="ChEBI" id="CHEBI:61977"/>
        <dbReference type="ChEBI" id="CHEBI:456216"/>
        <dbReference type="EC" id="2.7.11.1"/>
    </reaction>
</comment>
<evidence type="ECO:0000313" key="17">
    <source>
        <dbReference type="EMBL" id="RWS28968.1"/>
    </source>
</evidence>
<evidence type="ECO:0000256" key="5">
    <source>
        <dbReference type="ARBA" id="ARBA00022473"/>
    </source>
</evidence>
<evidence type="ECO:0000256" key="12">
    <source>
        <dbReference type="ARBA" id="ARBA00022840"/>
    </source>
</evidence>
<comment type="similarity">
    <text evidence="2">Belongs to the protein kinase superfamily. AGC Ser/Thr protein kinase family. PDPK1 subfamily.</text>
</comment>
<evidence type="ECO:0000259" key="16">
    <source>
        <dbReference type="PROSITE" id="PS50011"/>
    </source>
</evidence>
<evidence type="ECO:0000256" key="6">
    <source>
        <dbReference type="ARBA" id="ARBA00022490"/>
    </source>
</evidence>
<proteinExistence type="inferred from homology"/>
<evidence type="ECO:0000256" key="7">
    <source>
        <dbReference type="ARBA" id="ARBA00022527"/>
    </source>
</evidence>
<gene>
    <name evidence="17" type="ORF">B4U80_02657</name>
</gene>
<keyword evidence="8" id="KW-0597">Phosphoprotein</keyword>
<evidence type="ECO:0000256" key="15">
    <source>
        <dbReference type="SAM" id="MobiDB-lite"/>
    </source>
</evidence>
<dbReference type="Pfam" id="PF00069">
    <property type="entry name" value="Pkinase"/>
    <property type="match status" value="1"/>
</dbReference>
<dbReference type="Pfam" id="PF14593">
    <property type="entry name" value="PH_3"/>
    <property type="match status" value="1"/>
</dbReference>
<dbReference type="EC" id="2.7.11.1" evidence="3"/>
<dbReference type="OrthoDB" id="347657at2759"/>
<keyword evidence="7" id="KW-0723">Serine/threonine-protein kinase</keyword>
<keyword evidence="12" id="KW-0067">ATP-binding</keyword>
<feature type="compositionally biased region" description="Polar residues" evidence="15">
    <location>
        <begin position="1"/>
        <end position="15"/>
    </location>
</feature>
<dbReference type="PANTHER" id="PTHR24356:SF163">
    <property type="entry name" value="3-PHOSPHOINOSITIDE-DEPENDENT PROTEIN KINASE 1-RELATED"/>
    <property type="match status" value="1"/>
</dbReference>
<name>A0A443SN74_9ACAR</name>
<keyword evidence="5" id="KW-0217">Developmental protein</keyword>
<dbReference type="CDD" id="cd01262">
    <property type="entry name" value="PH_PDK1"/>
    <property type="match status" value="1"/>
</dbReference>
<dbReference type="InterPro" id="IPR000719">
    <property type="entry name" value="Prot_kinase_dom"/>
</dbReference>
<dbReference type="EMBL" id="NCKV01001126">
    <property type="protein sequence ID" value="RWS28968.1"/>
    <property type="molecule type" value="Genomic_DNA"/>
</dbReference>
<sequence>MSNQRSNNISSASDLQTDKNSEQVGSQKAKMKKLSADDFIFGKLIGEGSFSMVCVAKEIKTKRIHAIKICEKSVIRREKKQEAIMREKDIMFILNENPSPFVIKLYATFQDVDRLYFVMNYAKNGELLPYINKVGSFDEECTLFYSAELLLAIEHLHKLGIIHRDLKPENILLNEDMHIQISDFGSAVLERDFSLVHNSLTTKEGAQLSRKNSFVGTAQYVSPEMLSDKKASTYSDLWAFGCIIYQMTAGLPPFRAPTEYLIFQKILKLEYEFPDGFNSAAKSIVVDLLRRDASDRIGSNDEVKENGYQSIRSHPFFEPIRYRLSTLHLEKPPPILPYLPGTSKNEEFRSHYHVPDNLEPGLDEKQITRILGLDLNDDDDYKKLNTVVDSKLEEQRKTNPWHRFVENNLILKEGFVDKRKGLFARRRMLLLTTGPHLYYVDPVNMVLKGEIPWSVHLRPEPKNFKTFFVHTPNRTYYLEDPEGSAPDWCHAINELRISTYANAKCNETTALPVN</sequence>
<dbReference type="GO" id="GO:0005737">
    <property type="term" value="C:cytoplasm"/>
    <property type="evidence" value="ECO:0007669"/>
    <property type="project" value="UniProtKB-SubCell"/>
</dbReference>
<dbReference type="InterPro" id="IPR011009">
    <property type="entry name" value="Kinase-like_dom_sf"/>
</dbReference>
<keyword evidence="6" id="KW-0963">Cytoplasm</keyword>
<dbReference type="GO" id="GO:0035556">
    <property type="term" value="P:intracellular signal transduction"/>
    <property type="evidence" value="ECO:0007669"/>
    <property type="project" value="TreeGrafter"/>
</dbReference>
<dbReference type="SUPFAM" id="SSF50729">
    <property type="entry name" value="PH domain-like"/>
    <property type="match status" value="1"/>
</dbReference>
<evidence type="ECO:0000256" key="11">
    <source>
        <dbReference type="ARBA" id="ARBA00022777"/>
    </source>
</evidence>
<dbReference type="GO" id="GO:0007010">
    <property type="term" value="P:cytoskeleton organization"/>
    <property type="evidence" value="ECO:0007669"/>
    <property type="project" value="UniProtKB-ARBA"/>
</dbReference>
<evidence type="ECO:0000256" key="9">
    <source>
        <dbReference type="ARBA" id="ARBA00022679"/>
    </source>
</evidence>
<evidence type="ECO:0000256" key="3">
    <source>
        <dbReference type="ARBA" id="ARBA00012513"/>
    </source>
</evidence>
<feature type="region of interest" description="Disordered" evidence="15">
    <location>
        <begin position="1"/>
        <end position="29"/>
    </location>
</feature>
<dbReference type="InterPro" id="IPR008271">
    <property type="entry name" value="Ser/Thr_kinase_AS"/>
</dbReference>
<dbReference type="SMART" id="SM00220">
    <property type="entry name" value="S_TKc"/>
    <property type="match status" value="1"/>
</dbReference>
<dbReference type="FunFam" id="2.30.29.30:FF:000324">
    <property type="entry name" value="Phosphoinositide-dependent kinase 1, isoform F"/>
    <property type="match status" value="1"/>
</dbReference>
<dbReference type="InterPro" id="IPR050236">
    <property type="entry name" value="Ser_Thr_kinase_AGC"/>
</dbReference>
<feature type="domain" description="Protein kinase" evidence="16">
    <location>
        <begin position="39"/>
        <end position="317"/>
    </location>
</feature>
<evidence type="ECO:0000256" key="10">
    <source>
        <dbReference type="ARBA" id="ARBA00022741"/>
    </source>
</evidence>
<dbReference type="AlphaFoldDB" id="A0A443SN74"/>
<accession>A0A443SN74</accession>
<dbReference type="InterPro" id="IPR033931">
    <property type="entry name" value="PDK1-typ_PH"/>
</dbReference>
<dbReference type="PROSITE" id="PS50011">
    <property type="entry name" value="PROTEIN_KINASE_DOM"/>
    <property type="match status" value="1"/>
</dbReference>
<evidence type="ECO:0000256" key="2">
    <source>
        <dbReference type="ARBA" id="ARBA00010006"/>
    </source>
</evidence>
<evidence type="ECO:0000313" key="18">
    <source>
        <dbReference type="Proteomes" id="UP000288716"/>
    </source>
</evidence>
<dbReference type="GO" id="GO:0048638">
    <property type="term" value="P:regulation of developmental growth"/>
    <property type="evidence" value="ECO:0007669"/>
    <property type="project" value="UniProtKB-ARBA"/>
</dbReference>
<comment type="caution">
    <text evidence="17">The sequence shown here is derived from an EMBL/GenBank/DDBJ whole genome shotgun (WGS) entry which is preliminary data.</text>
</comment>
<evidence type="ECO:0000256" key="8">
    <source>
        <dbReference type="ARBA" id="ARBA00022553"/>
    </source>
</evidence>
<dbReference type="GO" id="GO:0004674">
    <property type="term" value="F:protein serine/threonine kinase activity"/>
    <property type="evidence" value="ECO:0007669"/>
    <property type="project" value="UniProtKB-KW"/>
</dbReference>
<dbReference type="CDD" id="cd05581">
    <property type="entry name" value="STKc_PDK1"/>
    <property type="match status" value="1"/>
</dbReference>
<dbReference type="VEuPathDB" id="VectorBase:LDEU003071"/>
<evidence type="ECO:0000256" key="1">
    <source>
        <dbReference type="ARBA" id="ARBA00004496"/>
    </source>
</evidence>
<dbReference type="Proteomes" id="UP000288716">
    <property type="component" value="Unassembled WGS sequence"/>
</dbReference>